<keyword evidence="9" id="KW-1185">Reference proteome</keyword>
<evidence type="ECO:0000313" key="8">
    <source>
        <dbReference type="EMBL" id="PRT55980.1"/>
    </source>
</evidence>
<dbReference type="STRING" id="45607.A0A2T0FLX4"/>
<dbReference type="Proteomes" id="UP000238350">
    <property type="component" value="Unassembled WGS sequence"/>
</dbReference>
<evidence type="ECO:0000313" key="9">
    <source>
        <dbReference type="Proteomes" id="UP000238350"/>
    </source>
</evidence>
<comment type="caution">
    <text evidence="8">The sequence shown here is derived from an EMBL/GenBank/DDBJ whole genome shotgun (WGS) entry which is preliminary data.</text>
</comment>
<comment type="cofactor">
    <cofactor evidence="1">
        <name>Fe(2+)</name>
        <dbReference type="ChEBI" id="CHEBI:29033"/>
    </cofactor>
</comment>
<keyword evidence="6" id="KW-0408">Iron</keyword>
<gene>
    <name evidence="8" type="ORF">B9G98_03600</name>
</gene>
<feature type="domain" description="TauD/TfdA-like" evidence="7">
    <location>
        <begin position="107"/>
        <end position="376"/>
    </location>
</feature>
<proteinExistence type="inferred from homology"/>
<evidence type="ECO:0000259" key="7">
    <source>
        <dbReference type="Pfam" id="PF02668"/>
    </source>
</evidence>
<evidence type="ECO:0000256" key="5">
    <source>
        <dbReference type="ARBA" id="ARBA00023002"/>
    </source>
</evidence>
<evidence type="ECO:0000256" key="4">
    <source>
        <dbReference type="ARBA" id="ARBA00022964"/>
    </source>
</evidence>
<dbReference type="Gene3D" id="3.60.130.10">
    <property type="entry name" value="Clavaminate synthase-like"/>
    <property type="match status" value="1"/>
</dbReference>
<evidence type="ECO:0000256" key="1">
    <source>
        <dbReference type="ARBA" id="ARBA00001954"/>
    </source>
</evidence>
<organism evidence="8 9">
    <name type="scientific">Wickerhamiella sorbophila</name>
    <dbReference type="NCBI Taxonomy" id="45607"/>
    <lineage>
        <taxon>Eukaryota</taxon>
        <taxon>Fungi</taxon>
        <taxon>Dikarya</taxon>
        <taxon>Ascomycota</taxon>
        <taxon>Saccharomycotina</taxon>
        <taxon>Dipodascomycetes</taxon>
        <taxon>Dipodascales</taxon>
        <taxon>Trichomonascaceae</taxon>
        <taxon>Wickerhamiella</taxon>
    </lineage>
</organism>
<evidence type="ECO:0000256" key="2">
    <source>
        <dbReference type="ARBA" id="ARBA00005896"/>
    </source>
</evidence>
<dbReference type="PANTHER" id="PTHR30468">
    <property type="entry name" value="ALPHA-KETOGLUTARATE-DEPENDENT SULFONATE DIOXYGENASE"/>
    <property type="match status" value="1"/>
</dbReference>
<dbReference type="RefSeq" id="XP_024665925.1">
    <property type="nucleotide sequence ID" value="XM_024810157.1"/>
</dbReference>
<keyword evidence="4 8" id="KW-0223">Dioxygenase</keyword>
<dbReference type="AlphaFoldDB" id="A0A2T0FLX4"/>
<protein>
    <submittedName>
        <fullName evidence="8">Alpha-ketoglutarate-dependent sulfonate dioxygenase</fullName>
    </submittedName>
</protein>
<dbReference type="GO" id="GO:0005737">
    <property type="term" value="C:cytoplasm"/>
    <property type="evidence" value="ECO:0007669"/>
    <property type="project" value="TreeGrafter"/>
</dbReference>
<dbReference type="SUPFAM" id="SSF51197">
    <property type="entry name" value="Clavaminate synthase-like"/>
    <property type="match status" value="1"/>
</dbReference>
<dbReference type="InterPro" id="IPR003819">
    <property type="entry name" value="TauD/TfdA-like"/>
</dbReference>
<keyword evidence="5" id="KW-0560">Oxidoreductase</keyword>
<reference evidence="8 9" key="1">
    <citation type="submission" date="2017-04" db="EMBL/GenBank/DDBJ databases">
        <title>Genome sequencing of [Candida] sorbophila.</title>
        <authorList>
            <person name="Ahn J.O."/>
        </authorList>
    </citation>
    <scope>NUCLEOTIDE SEQUENCE [LARGE SCALE GENOMIC DNA]</scope>
    <source>
        <strain evidence="8 9">DS02</strain>
    </source>
</reference>
<dbReference type="Pfam" id="PF02668">
    <property type="entry name" value="TauD"/>
    <property type="match status" value="1"/>
</dbReference>
<dbReference type="OrthoDB" id="10257314at2759"/>
<dbReference type="GO" id="GO:0016706">
    <property type="term" value="F:2-oxoglutarate-dependent dioxygenase activity"/>
    <property type="evidence" value="ECO:0007669"/>
    <property type="project" value="TreeGrafter"/>
</dbReference>
<keyword evidence="3" id="KW-0479">Metal-binding</keyword>
<accession>A0A2T0FLX4</accession>
<dbReference type="PANTHER" id="PTHR30468:SF31">
    <property type="entry name" value="ALPHA-KETOGLUTARATE-DEPENDENT SULFONATE DIOXYGENASE-RELATED"/>
    <property type="match status" value="1"/>
</dbReference>
<dbReference type="EMBL" id="NDIQ01000022">
    <property type="protein sequence ID" value="PRT55980.1"/>
    <property type="molecule type" value="Genomic_DNA"/>
</dbReference>
<sequence>MAPPPASIVARNHADISAPTCKIHTVETKVTHRIGEPLGKVTGIEEITQRFVDLLPEQHTRKYKHEELEPAFPDIKWEPLAEIDVPEDAGKRADPKYKQLFAAATEVDHLTPGFGTVLYGLKLSELNDQQKDELARLVAFRGVVFFREQNDLDIQKLLKLGRYYGPLHRHASTPLPRGALKDESLLDVHVVKATEERFLSQTISQGRLWHSDVSYEIQPPSYTFLQLLEGPPTGGDTLWSSGYNLYDRLSSSLQRYLEDLVAVHTANEQAAEARRNGHPVRREPVTNEHPVIRVNPVTGYRSVYVNSGFTRYIKGIPREESDVILRYLFELTATDVNNTVRWRWKENDVAVWDNRSTFHSASFGFWPHYRHVARVTPHGEKPYGGAGLGESQQDKLLEKFDAPNVKLFSTDSYD</sequence>
<dbReference type="InterPro" id="IPR042098">
    <property type="entry name" value="TauD-like_sf"/>
</dbReference>
<evidence type="ECO:0000256" key="3">
    <source>
        <dbReference type="ARBA" id="ARBA00022723"/>
    </source>
</evidence>
<comment type="similarity">
    <text evidence="2">Belongs to the TfdA dioxygenase family.</text>
</comment>
<name>A0A2T0FLX4_9ASCO</name>
<dbReference type="GO" id="GO:0046872">
    <property type="term" value="F:metal ion binding"/>
    <property type="evidence" value="ECO:0007669"/>
    <property type="project" value="UniProtKB-KW"/>
</dbReference>
<dbReference type="InterPro" id="IPR051323">
    <property type="entry name" value="AtsK-like"/>
</dbReference>
<dbReference type="GeneID" id="36517348"/>
<dbReference type="FunFam" id="3.60.130.10:FF:000003">
    <property type="entry name" value="Alpha-ketoglutarate-dependent taurine dioxygenase"/>
    <property type="match status" value="1"/>
</dbReference>
<evidence type="ECO:0000256" key="6">
    <source>
        <dbReference type="ARBA" id="ARBA00023004"/>
    </source>
</evidence>